<dbReference type="AlphaFoldDB" id="A0A537KFX6"/>
<feature type="non-terminal residue" evidence="2">
    <location>
        <position position="176"/>
    </location>
</feature>
<comment type="caution">
    <text evidence="2">The sequence shown here is derived from an EMBL/GenBank/DDBJ whole genome shotgun (WGS) entry which is preliminary data.</text>
</comment>
<reference evidence="2 3" key="1">
    <citation type="journal article" date="2019" name="Nat. Microbiol.">
        <title>Mediterranean grassland soil C-N compound turnover is dependent on rainfall and depth, and is mediated by genomically divergent microorganisms.</title>
        <authorList>
            <person name="Diamond S."/>
            <person name="Andeer P.F."/>
            <person name="Li Z."/>
            <person name="Crits-Christoph A."/>
            <person name="Burstein D."/>
            <person name="Anantharaman K."/>
            <person name="Lane K.R."/>
            <person name="Thomas B.C."/>
            <person name="Pan C."/>
            <person name="Northen T.R."/>
            <person name="Banfield J.F."/>
        </authorList>
    </citation>
    <scope>NUCLEOTIDE SEQUENCE [LARGE SCALE GENOMIC DNA]</scope>
    <source>
        <strain evidence="2">NP_4</strain>
    </source>
</reference>
<evidence type="ECO:0000313" key="3">
    <source>
        <dbReference type="Proteomes" id="UP000319353"/>
    </source>
</evidence>
<dbReference type="Proteomes" id="UP000319353">
    <property type="component" value="Unassembled WGS sequence"/>
</dbReference>
<keyword evidence="1" id="KW-0472">Membrane</keyword>
<accession>A0A537KFX6</accession>
<name>A0A537KFX6_9BACT</name>
<keyword evidence="1" id="KW-0812">Transmembrane</keyword>
<sequence length="176" mass="19822">MPRYFSLRGELYAAVEASAENLLQVLEDLVNEHPELLKPGALDAAIDRFTHKLPAVARMSILAPDGRIIADSRLDVGRVTDDSSMLPLLRQVGQRQEYFSTAEQPFLRLTRSLRGRYDDTRKSDIVAVASVEMRLGLTNAVVRRELAAEMILVLVLLFPIGALLYLFTRRTFVRPL</sequence>
<proteinExistence type="predicted"/>
<evidence type="ECO:0000313" key="2">
    <source>
        <dbReference type="EMBL" id="TMI94633.1"/>
    </source>
</evidence>
<evidence type="ECO:0000256" key="1">
    <source>
        <dbReference type="SAM" id="Phobius"/>
    </source>
</evidence>
<protein>
    <submittedName>
        <fullName evidence="2">Uncharacterized protein</fullName>
    </submittedName>
</protein>
<feature type="transmembrane region" description="Helical" evidence="1">
    <location>
        <begin position="146"/>
        <end position="167"/>
    </location>
</feature>
<organism evidence="2 3">
    <name type="scientific">Candidatus Segetimicrobium genomatis</name>
    <dbReference type="NCBI Taxonomy" id="2569760"/>
    <lineage>
        <taxon>Bacteria</taxon>
        <taxon>Bacillati</taxon>
        <taxon>Candidatus Sysuimicrobiota</taxon>
        <taxon>Candidatus Sysuimicrobiia</taxon>
        <taxon>Candidatus Sysuimicrobiales</taxon>
        <taxon>Candidatus Segetimicrobiaceae</taxon>
        <taxon>Candidatus Segetimicrobium</taxon>
    </lineage>
</organism>
<keyword evidence="1" id="KW-1133">Transmembrane helix</keyword>
<gene>
    <name evidence="2" type="ORF">E6H01_14830</name>
</gene>
<dbReference type="EMBL" id="VBAL01000321">
    <property type="protein sequence ID" value="TMI94633.1"/>
    <property type="molecule type" value="Genomic_DNA"/>
</dbReference>